<organism evidence="2 3">
    <name type="scientific">Phytophthora fragariae</name>
    <dbReference type="NCBI Taxonomy" id="53985"/>
    <lineage>
        <taxon>Eukaryota</taxon>
        <taxon>Sar</taxon>
        <taxon>Stramenopiles</taxon>
        <taxon>Oomycota</taxon>
        <taxon>Peronosporomycetes</taxon>
        <taxon>Peronosporales</taxon>
        <taxon>Peronosporaceae</taxon>
        <taxon>Phytophthora</taxon>
    </lineage>
</organism>
<sequence length="50" mass="5303">MQSKSRGRLSLLKRGPRAVEVDRDLDSAWMASISMGSGAEARASGVSPRA</sequence>
<evidence type="ECO:0000313" key="4">
    <source>
        <dbReference type="Proteomes" id="UP000488956"/>
    </source>
</evidence>
<dbReference type="EMBL" id="QXFX01001014">
    <property type="protein sequence ID" value="KAE9098604.1"/>
    <property type="molecule type" value="Genomic_DNA"/>
</dbReference>
<dbReference type="Proteomes" id="UP000488956">
    <property type="component" value="Unassembled WGS sequence"/>
</dbReference>
<proteinExistence type="predicted"/>
<name>A0A6G0QG06_9STRA</name>
<comment type="caution">
    <text evidence="2">The sequence shown here is derived from an EMBL/GenBank/DDBJ whole genome shotgun (WGS) entry which is preliminary data.</text>
</comment>
<reference evidence="3 4" key="1">
    <citation type="submission" date="2018-09" db="EMBL/GenBank/DDBJ databases">
        <title>Genomic investigation of the strawberry pathogen Phytophthora fragariae indicates pathogenicity is determined by transcriptional variation in three key races.</title>
        <authorList>
            <person name="Adams T.M."/>
            <person name="Armitage A.D."/>
            <person name="Sobczyk M.K."/>
            <person name="Bates H.J."/>
            <person name="Dunwell J.M."/>
            <person name="Nellist C.F."/>
            <person name="Harrison R.J."/>
        </authorList>
    </citation>
    <scope>NUCLEOTIDE SEQUENCE [LARGE SCALE GENOMIC DNA]</scope>
    <source>
        <strain evidence="2 3">NOV-77</strain>
        <strain evidence="1 4">ONT-3</strain>
    </source>
</reference>
<accession>A0A6G0QG06</accession>
<gene>
    <name evidence="2" type="ORF">PF008_g26848</name>
    <name evidence="1" type="ORF">PF010_g15491</name>
</gene>
<evidence type="ECO:0000313" key="1">
    <source>
        <dbReference type="EMBL" id="KAE9098604.1"/>
    </source>
</evidence>
<dbReference type="Proteomes" id="UP000486351">
    <property type="component" value="Unassembled WGS sequence"/>
</dbReference>
<evidence type="ECO:0000313" key="2">
    <source>
        <dbReference type="EMBL" id="KAE9285708.1"/>
    </source>
</evidence>
<dbReference type="AlphaFoldDB" id="A0A6G0QG06"/>
<protein>
    <submittedName>
        <fullName evidence="2">Uncharacterized protein</fullName>
    </submittedName>
</protein>
<dbReference type="EMBL" id="QXFY01003380">
    <property type="protein sequence ID" value="KAE9285708.1"/>
    <property type="molecule type" value="Genomic_DNA"/>
</dbReference>
<evidence type="ECO:0000313" key="3">
    <source>
        <dbReference type="Proteomes" id="UP000486351"/>
    </source>
</evidence>